<evidence type="ECO:0000259" key="1">
    <source>
        <dbReference type="Pfam" id="PF02338"/>
    </source>
</evidence>
<dbReference type="OrthoDB" id="6158363at2759"/>
<feature type="non-terminal residue" evidence="2">
    <location>
        <position position="1"/>
    </location>
</feature>
<sequence>QNPGDCLFEALCHQLKYTKTADTKPRELRQNLVAYIKQNTQLENGDHVMTLFDTTTNDEWRVNSKQNEKKSADEMKLSYYTDSYMNKPETTGDTLMIWACSQLYDVDFEIFPSASDRSYKISAKDDDSIRATVRLGFVGQAYFVSLVSTNKESTEFMYLLGRKIKACDQVTEIKKQAGLMSDLGL</sequence>
<comment type="caution">
    <text evidence="2">The sequence shown here is derived from an EMBL/GenBank/DDBJ whole genome shotgun (WGS) entry which is preliminary data.</text>
</comment>
<protein>
    <recommendedName>
        <fullName evidence="1">OTU domain-containing protein</fullName>
    </recommendedName>
</protein>
<dbReference type="Gene3D" id="3.90.70.80">
    <property type="match status" value="1"/>
</dbReference>
<keyword evidence="3" id="KW-1185">Reference proteome</keyword>
<proteinExistence type="predicted"/>
<dbReference type="Proteomes" id="UP000749559">
    <property type="component" value="Unassembled WGS sequence"/>
</dbReference>
<reference evidence="2" key="1">
    <citation type="submission" date="2022-03" db="EMBL/GenBank/DDBJ databases">
        <authorList>
            <person name="Martin C."/>
        </authorList>
    </citation>
    <scope>NUCLEOTIDE SEQUENCE</scope>
</reference>
<accession>A0A8S4PQZ7</accession>
<name>A0A8S4PQZ7_OWEFU</name>
<dbReference type="Pfam" id="PF02338">
    <property type="entry name" value="OTU"/>
    <property type="match status" value="1"/>
</dbReference>
<dbReference type="EMBL" id="CAIIXF020000010">
    <property type="protein sequence ID" value="CAH1795825.1"/>
    <property type="molecule type" value="Genomic_DNA"/>
</dbReference>
<dbReference type="CDD" id="cd22758">
    <property type="entry name" value="OTU_232R-like"/>
    <property type="match status" value="1"/>
</dbReference>
<dbReference type="InterPro" id="IPR003323">
    <property type="entry name" value="OTU_dom"/>
</dbReference>
<evidence type="ECO:0000313" key="2">
    <source>
        <dbReference type="EMBL" id="CAH1795825.1"/>
    </source>
</evidence>
<feature type="domain" description="OTU" evidence="1">
    <location>
        <begin position="4"/>
        <end position="117"/>
    </location>
</feature>
<organism evidence="2 3">
    <name type="scientific">Owenia fusiformis</name>
    <name type="common">Polychaete worm</name>
    <dbReference type="NCBI Taxonomy" id="6347"/>
    <lineage>
        <taxon>Eukaryota</taxon>
        <taxon>Metazoa</taxon>
        <taxon>Spiralia</taxon>
        <taxon>Lophotrochozoa</taxon>
        <taxon>Annelida</taxon>
        <taxon>Polychaeta</taxon>
        <taxon>Sedentaria</taxon>
        <taxon>Canalipalpata</taxon>
        <taxon>Sabellida</taxon>
        <taxon>Oweniida</taxon>
        <taxon>Oweniidae</taxon>
        <taxon>Owenia</taxon>
    </lineage>
</organism>
<dbReference type="AlphaFoldDB" id="A0A8S4PQZ7"/>
<feature type="non-terminal residue" evidence="2">
    <location>
        <position position="185"/>
    </location>
</feature>
<gene>
    <name evidence="2" type="ORF">OFUS_LOCUS20309</name>
</gene>
<evidence type="ECO:0000313" key="3">
    <source>
        <dbReference type="Proteomes" id="UP000749559"/>
    </source>
</evidence>